<dbReference type="EMBL" id="MH790598">
    <property type="protein sequence ID" value="QBH79686.1"/>
    <property type="molecule type" value="Genomic_DNA"/>
</dbReference>
<dbReference type="EMBL" id="MH790604">
    <property type="protein sequence ID" value="QBH80275.1"/>
    <property type="molecule type" value="Genomic_DNA"/>
</dbReference>
<dbReference type="EMBL" id="MH790656">
    <property type="protein sequence ID" value="QBH84832.1"/>
    <property type="molecule type" value="Genomic_DNA"/>
</dbReference>
<dbReference type="EMBL" id="MH790614">
    <property type="protein sequence ID" value="QBH81107.1"/>
    <property type="molecule type" value="Genomic_DNA"/>
</dbReference>
<dbReference type="EMBL" id="MH790643">
    <property type="protein sequence ID" value="QBH83732.1"/>
    <property type="molecule type" value="Genomic_DNA"/>
</dbReference>
<evidence type="ECO:0000313" key="16">
    <source>
        <dbReference type="EMBL" id="QBH76811.1"/>
    </source>
</evidence>
<evidence type="ECO:0000313" key="32">
    <source>
        <dbReference type="EMBL" id="QBH79586.1"/>
    </source>
</evidence>
<dbReference type="EMBL" id="MH790580">
    <property type="protein sequence ID" value="QBH78149.1"/>
    <property type="molecule type" value="Genomic_DNA"/>
</dbReference>
<evidence type="ECO:0000313" key="75">
    <source>
        <dbReference type="EMBL" id="QBH86157.1"/>
    </source>
</evidence>
<evidence type="ECO:0000313" key="60">
    <source>
        <dbReference type="EMBL" id="QBH83444.1"/>
    </source>
</evidence>
<dbReference type="EMBL" id="MH790628">
    <property type="protein sequence ID" value="QBH82317.1"/>
    <property type="molecule type" value="Genomic_DNA"/>
</dbReference>
<evidence type="ECO:0000313" key="56">
    <source>
        <dbReference type="EMBL" id="QBH82724.1"/>
    </source>
</evidence>
<dbReference type="EMBL" id="MH790551">
    <property type="protein sequence ID" value="QBH75708.1"/>
    <property type="molecule type" value="Genomic_DNA"/>
</dbReference>
<dbReference type="EMBL" id="MH790607">
    <property type="protein sequence ID" value="QBH80518.1"/>
    <property type="molecule type" value="Genomic_DNA"/>
</dbReference>
<evidence type="ECO:0000313" key="30">
    <source>
        <dbReference type="EMBL" id="QBH79157.1"/>
    </source>
</evidence>
<dbReference type="EMBL" id="MH790651">
    <property type="protein sequence ID" value="QBH84387.1"/>
    <property type="molecule type" value="Genomic_DNA"/>
</dbReference>
<evidence type="ECO:0000313" key="5">
    <source>
        <dbReference type="EMBL" id="AWP48567.1"/>
    </source>
</evidence>
<evidence type="ECO:0000313" key="12">
    <source>
        <dbReference type="EMBL" id="QBH76050.1"/>
    </source>
</evidence>
<reference evidence="8" key="4">
    <citation type="submission" date="2018-08" db="EMBL/GenBank/DDBJ databases">
        <title>HSV2 whole genome sequences from clinical isolates.</title>
        <authorList>
            <person name="Roychoudhury P."/>
            <person name="Greninger A.L."/>
            <person name="Jerome K.R."/>
            <person name="Johnston C."/>
            <person name="Wald A."/>
            <person name="Xie H."/>
        </authorList>
    </citation>
    <scope>NUCLEOTIDE SEQUENCE</scope>
    <source>
        <strain evidence="28">1995-56864</strain>
        <strain evidence="70">1995-57888</strain>
        <strain evidence="58">1996-26333</strain>
        <strain evidence="75">1996-45091</strain>
        <strain evidence="71">1996-53309</strain>
        <strain evidence="24">1997-3671</strain>
        <strain evidence="48">1998-5748</strain>
        <strain evidence="20">1998-7832</strain>
        <strain evidence="44">1998-8243</strain>
        <strain evidence="54">1999-10594</strain>
        <strain evidence="49">1999-38470</strain>
        <strain evidence="11">2001-6723</strain>
        <strain evidence="66">2002-12329</strain>
        <strain evidence="26">2002-14972</strain>
        <strain evidence="12">2004-41447</strain>
        <strain evidence="45">2004-43128</strain>
        <strain evidence="36">2005-31227</strain>
        <strain evidence="65">2005-35399</strain>
        <strain evidence="39">2005-35403</strain>
        <strain evidence="63">2005-42278</strain>
        <strain evidence="50">2006-13847CAM</strain>
        <strain evidence="40">2006-13867CAM</strain>
        <strain evidence="55">2006-14300CAM</strain>
        <strain evidence="60">2006-14474CAM</strain>
        <strain evidence="31">2006-14635CAM</strain>
        <strain evidence="67">2006-15377CAM</strain>
        <strain evidence="68">2006-15449CAM</strain>
        <strain evidence="29">2006-15771CAM</strain>
        <strain evidence="22">2006-15840CAM</strain>
        <strain evidence="52">2006-15867CAM</strain>
        <strain evidence="43">2006-16337CAM</strain>
        <strain evidence="42">2006-17947CAM</strain>
        <strain evidence="30">2006-200</strain>
        <strain evidence="46">2006-57030</strain>
        <strain evidence="56">2006-57677</strain>
        <strain evidence="73">2007-15346</strain>
        <strain evidence="23">2007-22053</strain>
        <strain evidence="62">2007-29227</strain>
        <strain evidence="16">2007-32812</strain>
        <strain evidence="64">2007-43967</strain>
        <strain evidence="17">2008-29150</strain>
        <strain evidence="33">2008-4122</strain>
        <strain evidence="15">2008-7628</strain>
        <strain evidence="74">2009-33886</strain>
        <strain evidence="69">2010-3487</strain>
        <strain evidence="21">2011-14064</strain>
        <strain evidence="13">2011-28591</strain>
        <strain evidence="8">2011-31810</strain>
        <strain evidence="59">2012-33841</strain>
        <strain evidence="19">2012-4759</strain>
        <strain evidence="57">2012-5447</strain>
        <strain evidence="14">2012-5456</strain>
        <strain evidence="47">2013-22594</strain>
        <strain evidence="61">2013-3040</strain>
        <strain evidence="18">2013-34209</strain>
        <strain evidence="10">2013-35042</strain>
        <strain evidence="35">2013-37246</strain>
        <strain evidence="37">2014-13047</strain>
        <strain evidence="34">2015-24108</strain>
        <strain evidence="38">2015-27216</strain>
        <strain evidence="27">2016-8369</strain>
        <strain evidence="53">2018-3107</strain>
        <strain evidence="41">2018-3113</strain>
        <strain evidence="72">2018-3118</strain>
        <strain evidence="9">2018-3119</strain>
        <strain evidence="32">2018-3120</strain>
        <strain evidence="51">2018-3121</strain>
        <strain evidence="25">2018-5934</strain>
    </source>
</reference>
<evidence type="ECO:0000313" key="65">
    <source>
        <dbReference type="EMBL" id="QBH84138.1"/>
    </source>
</evidence>
<evidence type="ECO:0000313" key="10">
    <source>
        <dbReference type="EMBL" id="QBH75798.1"/>
    </source>
</evidence>
<keyword evidence="2" id="KW-0812">Transmembrane</keyword>
<reference evidence="3" key="3">
    <citation type="journal article" date="2018" name="PLoS Med.">
        <title>Prevalence of and risk factors for multiple strain genital herpes simplex virus type 2 infection: a cross-sectional study.</title>
        <authorList>
            <person name="Johnston C."/>
            <person name="Magaret A."/>
            <person name="Roychoudhury P."/>
            <person name="Greninger A.L."/>
            <person name="Reeves D."/>
            <person name="Schiffer J."/>
            <person name="Jerome K.R."/>
            <person name="Sather C."/>
            <person name="Diem K."/>
            <person name="Lingappa J.R."/>
            <person name="Celum C.L."/>
            <person name="Koelle D.M."/>
            <person name="Wald A."/>
        </authorList>
    </citation>
    <scope>NUCLEOTIDE SEQUENCE</scope>
    <source>
        <strain evidence="3">1994-24134</strain>
    </source>
</reference>
<evidence type="ECO:0000313" key="21">
    <source>
        <dbReference type="EMBL" id="QBH77652.1"/>
    </source>
</evidence>
<evidence type="ECO:0000313" key="55">
    <source>
        <dbReference type="EMBL" id="QBH82479.1"/>
    </source>
</evidence>
<evidence type="ECO:0000313" key="27">
    <source>
        <dbReference type="EMBL" id="QBH78727.1"/>
    </source>
</evidence>
<evidence type="ECO:0000313" key="9">
    <source>
        <dbReference type="EMBL" id="QBH75708.1"/>
    </source>
</evidence>
<evidence type="ECO:0000313" key="72">
    <source>
        <dbReference type="EMBL" id="QBH85892.1"/>
    </source>
</evidence>
<dbReference type="EMBL" id="MH790655">
    <property type="protein sequence ID" value="QBH84754.1"/>
    <property type="molecule type" value="Genomic_DNA"/>
</dbReference>
<dbReference type="EMBL" id="MH790630">
    <property type="protein sequence ID" value="QBH82479.1"/>
    <property type="molecule type" value="Genomic_DNA"/>
</dbReference>
<dbReference type="EMBL" id="MH790670">
    <property type="protein sequence ID" value="QBH86157.1"/>
    <property type="molecule type" value="Genomic_DNA"/>
</dbReference>
<evidence type="ECO:0000313" key="68">
    <source>
        <dbReference type="EMBL" id="QBH84832.1"/>
    </source>
</evidence>
<dbReference type="EMBL" id="MH790602">
    <property type="protein sequence ID" value="QBH80042.1"/>
    <property type="molecule type" value="Genomic_DNA"/>
</dbReference>
<dbReference type="EMBL" id="MH790601">
    <property type="protein sequence ID" value="QBH79962.1"/>
    <property type="molecule type" value="Genomic_DNA"/>
</dbReference>
<evidence type="ECO:0000313" key="61">
    <source>
        <dbReference type="EMBL" id="QBH83526.1"/>
    </source>
</evidence>
<dbReference type="EMBL" id="MH790608">
    <property type="protein sequence ID" value="QBH80614.1"/>
    <property type="molecule type" value="Genomic_DNA"/>
</dbReference>
<dbReference type="EMBL" id="MH790555">
    <property type="protein sequence ID" value="QBH76050.1"/>
    <property type="molecule type" value="Genomic_DNA"/>
</dbReference>
<dbReference type="EMBL" id="MH790577">
    <property type="protein sequence ID" value="QBH77906.1"/>
    <property type="molecule type" value="Genomic_DNA"/>
</dbReference>
<evidence type="ECO:0000313" key="44">
    <source>
        <dbReference type="EMBL" id="QBH81107.1"/>
    </source>
</evidence>
<dbReference type="EMBL" id="MH790633">
    <property type="protein sequence ID" value="QBH82724.1"/>
    <property type="molecule type" value="Genomic_DNA"/>
</dbReference>
<dbReference type="EMBL" id="MH790663">
    <property type="protein sequence ID" value="QBH85549.1"/>
    <property type="molecule type" value="Genomic_DNA"/>
</dbReference>
<reference evidence="6" key="2">
    <citation type="submission" date="2017-08" db="EMBL/GenBank/DDBJ databases">
        <authorList>
            <person name="Roychoudhury P."/>
            <person name="Greninger A.L."/>
            <person name="Jerome K.R."/>
            <person name="Johnston C."/>
            <person name="Wald A."/>
            <person name="Xie H."/>
        </authorList>
    </citation>
    <scope>NUCLEOTIDE SEQUENCE</scope>
    <source>
        <strain evidence="6">2008-15116</strain>
    </source>
</reference>
<evidence type="ECO:0000313" key="7">
    <source>
        <dbReference type="EMBL" id="AWP48724.1"/>
    </source>
</evidence>
<dbReference type="EMBL" id="MH790552">
    <property type="protein sequence ID" value="QBH75798.1"/>
    <property type="molecule type" value="Genomic_DNA"/>
</dbReference>
<evidence type="ECO:0000313" key="22">
    <source>
        <dbReference type="EMBL" id="QBH77825.1"/>
    </source>
</evidence>
<dbReference type="EMBL" id="MH790612">
    <property type="protein sequence ID" value="QBH80943.1"/>
    <property type="molecule type" value="Genomic_DNA"/>
</dbReference>
<dbReference type="EMBL" id="MH790667">
    <property type="protein sequence ID" value="QBH85892.1"/>
    <property type="molecule type" value="Genomic_DNA"/>
</dbReference>
<evidence type="ECO:0000313" key="41">
    <source>
        <dbReference type="EMBL" id="QBH80693.1"/>
    </source>
</evidence>
<dbReference type="EMBL" id="MH790597">
    <property type="protein sequence ID" value="QBH79586.1"/>
    <property type="molecule type" value="Genomic_DNA"/>
</dbReference>
<evidence type="ECO:0000313" key="33">
    <source>
        <dbReference type="EMBL" id="QBH79686.1"/>
    </source>
</evidence>
<evidence type="ECO:0000313" key="36">
    <source>
        <dbReference type="EMBL" id="QBH80042.1"/>
    </source>
</evidence>
<evidence type="ECO:0000313" key="53">
    <source>
        <dbReference type="EMBL" id="QBH82317.1"/>
    </source>
</evidence>
<dbReference type="EMBL" id="MH790668">
    <property type="protein sequence ID" value="QBH85996.1"/>
    <property type="molecule type" value="Genomic_DNA"/>
</dbReference>
<evidence type="ECO:0000313" key="70">
    <source>
        <dbReference type="EMBL" id="QBH85643.1"/>
    </source>
</evidence>
<evidence type="ECO:0000313" key="47">
    <source>
        <dbReference type="EMBL" id="QBH81624.1"/>
    </source>
</evidence>
<evidence type="ECO:0000313" key="69">
    <source>
        <dbReference type="EMBL" id="QBH85549.1"/>
    </source>
</evidence>
<dbReference type="EMBL" id="MH790554">
    <property type="protein sequence ID" value="QBH75961.1"/>
    <property type="molecule type" value="Genomic_DNA"/>
</dbReference>
<evidence type="ECO:0000313" key="14">
    <source>
        <dbReference type="EMBL" id="QBH76476.1"/>
    </source>
</evidence>
<dbReference type="EMBL" id="MH790563">
    <property type="protein sequence ID" value="QBH76811.1"/>
    <property type="molecule type" value="Genomic_DNA"/>
</dbReference>
<dbReference type="EMBL" id="MH790564">
    <property type="protein sequence ID" value="QBH76896.1"/>
    <property type="molecule type" value="Genomic_DNA"/>
</dbReference>
<dbReference type="EMBL" id="MH790588">
    <property type="protein sequence ID" value="QBH78898.1"/>
    <property type="molecule type" value="Genomic_DNA"/>
</dbReference>
<evidence type="ECO:0000313" key="17">
    <source>
        <dbReference type="EMBL" id="QBH76896.1"/>
    </source>
</evidence>
<dbReference type="EMBL" id="MH790640">
    <property type="protein sequence ID" value="QBH83444.1"/>
    <property type="molecule type" value="Genomic_DNA"/>
</dbReference>
<dbReference type="EMBL" id="MH790615">
    <property type="protein sequence ID" value="QBH81202.1"/>
    <property type="molecule type" value="Genomic_DNA"/>
</dbReference>
<evidence type="ECO:0000313" key="24">
    <source>
        <dbReference type="EMBL" id="QBH78149.1"/>
    </source>
</evidence>
<dbReference type="EMBL" id="MH790595">
    <property type="protein sequence ID" value="QBH79422.1"/>
    <property type="molecule type" value="Genomic_DNA"/>
</dbReference>
<dbReference type="EMBL" id="MH790609">
    <property type="protein sequence ID" value="QBH80693.1"/>
    <property type="molecule type" value="Genomic_DNA"/>
</dbReference>
<evidence type="ECO:0000313" key="62">
    <source>
        <dbReference type="EMBL" id="QBH83606.1"/>
    </source>
</evidence>
<keyword evidence="2" id="KW-0472">Membrane</keyword>
<dbReference type="EMBL" id="MH790573">
    <property type="protein sequence ID" value="QBH77652.1"/>
    <property type="molecule type" value="Genomic_DNA"/>
</dbReference>
<dbReference type="EMBL" id="MH790572">
    <property type="protein sequence ID" value="QBH77573.1"/>
    <property type="molecule type" value="Genomic_DNA"/>
</dbReference>
<dbReference type="EMBL" id="MH790665">
    <property type="protein sequence ID" value="QBH85725.1"/>
    <property type="molecule type" value="Genomic_DNA"/>
</dbReference>
<organism evidence="3">
    <name type="scientific">Human herpesvirus 2</name>
    <name type="common">HHV-2</name>
    <name type="synonym">Human herpes simplex virus 2</name>
    <dbReference type="NCBI Taxonomy" id="10310"/>
    <lineage>
        <taxon>Viruses</taxon>
        <taxon>Duplodnaviria</taxon>
        <taxon>Heunggongvirae</taxon>
        <taxon>Peploviricota</taxon>
        <taxon>Herviviricetes</taxon>
        <taxon>Herpesvirales</taxon>
        <taxon>Orthoherpesviridae</taxon>
        <taxon>Alphaherpesvirinae</taxon>
        <taxon>Simplexvirus</taxon>
        <taxon>Simplexvirus humanalpha2</taxon>
    </lineage>
</organism>
<dbReference type="EMBL" id="MH790624">
    <property type="protein sequence ID" value="QBH81963.1"/>
    <property type="molecule type" value="Genomic_DNA"/>
</dbReference>
<evidence type="ECO:0000313" key="25">
    <source>
        <dbReference type="EMBL" id="QBH78311.1"/>
    </source>
</evidence>
<dbReference type="EMBL" id="MH790637">
    <property type="protein sequence ID" value="QBH83174.1"/>
    <property type="molecule type" value="Genomic_DNA"/>
</dbReference>
<dbReference type="EMBL" id="MH790582">
    <property type="protein sequence ID" value="QBH78311.1"/>
    <property type="molecule type" value="Genomic_DNA"/>
</dbReference>
<dbReference type="EMBL" id="MH790550">
    <property type="protein sequence ID" value="QBH75623.1"/>
    <property type="molecule type" value="Genomic_DNA"/>
</dbReference>
<organismHost>
    <name type="scientific">Homo sapiens</name>
    <name type="common">Human</name>
    <dbReference type="NCBI Taxonomy" id="9606"/>
</organismHost>
<dbReference type="EMBL" id="MH790568">
    <property type="protein sequence ID" value="QBH77239.1"/>
    <property type="molecule type" value="Genomic_DNA"/>
</dbReference>
<dbReference type="EMBL" id="MH790639">
    <property type="protein sequence ID" value="QBH83346.1"/>
    <property type="molecule type" value="Genomic_DNA"/>
</dbReference>
<evidence type="ECO:0000313" key="31">
    <source>
        <dbReference type="EMBL" id="QBH79422.1"/>
    </source>
</evidence>
<evidence type="ECO:0000313" key="49">
    <source>
        <dbReference type="EMBL" id="QBH81802.1"/>
    </source>
</evidence>
<evidence type="ECO:0000313" key="58">
    <source>
        <dbReference type="EMBL" id="QBH83253.1"/>
    </source>
</evidence>
<dbReference type="EMBL" id="MH790606">
    <property type="protein sequence ID" value="QBH80441.1"/>
    <property type="molecule type" value="Genomic_DNA"/>
</dbReference>
<evidence type="ECO:0000313" key="74">
    <source>
        <dbReference type="EMBL" id="QBH86078.1"/>
    </source>
</evidence>
<dbReference type="EMBL" id="MH790664">
    <property type="protein sequence ID" value="QBH85643.1"/>
    <property type="molecule type" value="Genomic_DNA"/>
</dbReference>
<reference evidence="4" key="1">
    <citation type="journal article" date="2017" name="PLoS Med.">
        <title>Dual-strain genital herpes simplex virus type 2 (HSV-2) infection in the US, Peru, and 8 countries in sub-Saharan Africa: A nested cross-sectional viral genotyping study.</title>
        <authorList>
            <person name="Johnston C."/>
            <person name="Magaret A."/>
            <person name="Roychoudhury P."/>
            <person name="Greninger A.L."/>
            <person name="Reeves D."/>
            <person name="Schiffer J."/>
            <person name="Jerome K.R."/>
            <person name="Sather C."/>
            <person name="Diem K."/>
            <person name="Lingappa J.R."/>
            <person name="Celum C."/>
            <person name="Koelle D.M."/>
            <person name="Wald A."/>
        </authorList>
    </citation>
    <scope>NUCLEOTIDE SEQUENCE</scope>
    <source>
        <strain evidence="4">2005-37403</strain>
        <strain evidence="5">2007-38113</strain>
        <strain evidence="6">2008-15116</strain>
        <strain evidence="7">2009-4463</strain>
    </source>
</reference>
<evidence type="ECO:0000313" key="46">
    <source>
        <dbReference type="EMBL" id="QBH81359.1"/>
    </source>
</evidence>
<dbReference type="EMBL" id="MH790669">
    <property type="protein sequence ID" value="QBH86078.1"/>
    <property type="molecule type" value="Genomic_DNA"/>
</dbReference>
<feature type="transmembrane region" description="Helical" evidence="2">
    <location>
        <begin position="227"/>
        <end position="244"/>
    </location>
</feature>
<dbReference type="EMBL" id="MF621254">
    <property type="protein sequence ID" value="AWP48403.1"/>
    <property type="molecule type" value="Genomic_DNA"/>
</dbReference>
<dbReference type="InterPro" id="IPR007620">
    <property type="entry name" value="Herpes_UL56"/>
</dbReference>
<accession>A0A2H4PJV3</accession>
<dbReference type="EMBL" id="MH790566">
    <property type="protein sequence ID" value="QBH77063.1"/>
    <property type="molecule type" value="Genomic_DNA"/>
</dbReference>
<protein>
    <submittedName>
        <fullName evidence="3">UL56</fullName>
    </submittedName>
</protein>
<dbReference type="EMBL" id="MF621257">
    <property type="protein sequence ID" value="AWP48643.1"/>
    <property type="molecule type" value="Genomic_DNA"/>
</dbReference>
<evidence type="ECO:0000313" key="52">
    <source>
        <dbReference type="EMBL" id="QBH82044.1"/>
    </source>
</evidence>
<dbReference type="EMBL" id="MH790620">
    <property type="protein sequence ID" value="QBH81624.1"/>
    <property type="molecule type" value="Genomic_DNA"/>
</dbReference>
<evidence type="ECO:0000313" key="50">
    <source>
        <dbReference type="EMBL" id="QBH81881.1"/>
    </source>
</evidence>
<dbReference type="EMBL" id="MH790559">
    <property type="protein sequence ID" value="QBH76476.1"/>
    <property type="molecule type" value="Genomic_DNA"/>
</dbReference>
<dbReference type="EMBL" id="MH790586">
    <property type="protein sequence ID" value="QBH78727.1"/>
    <property type="molecule type" value="Genomic_DNA"/>
</dbReference>
<evidence type="ECO:0000313" key="20">
    <source>
        <dbReference type="EMBL" id="QBH77573.1"/>
    </source>
</evidence>
<dbReference type="EMBL" id="MF621258">
    <property type="protein sequence ID" value="AWP48724.1"/>
    <property type="molecule type" value="Genomic_DNA"/>
</dbReference>
<evidence type="ECO:0000313" key="8">
    <source>
        <dbReference type="EMBL" id="QBH75623.1"/>
    </source>
</evidence>
<keyword evidence="2" id="KW-1133">Transmembrane helix</keyword>
<dbReference type="EMBL" id="MH790599">
    <property type="protein sequence ID" value="QBH79769.1"/>
    <property type="molecule type" value="Genomic_DNA"/>
</dbReference>
<evidence type="ECO:0000313" key="15">
    <source>
        <dbReference type="EMBL" id="QBH76568.1"/>
    </source>
</evidence>
<feature type="region of interest" description="Disordered" evidence="1">
    <location>
        <begin position="55"/>
        <end position="82"/>
    </location>
</feature>
<evidence type="ECO:0000313" key="23">
    <source>
        <dbReference type="EMBL" id="QBH77906.1"/>
    </source>
</evidence>
<evidence type="ECO:0000313" key="64">
    <source>
        <dbReference type="EMBL" id="QBH83982.1"/>
    </source>
</evidence>
<dbReference type="EMBL" id="MH790648">
    <property type="protein sequence ID" value="QBH84138.1"/>
    <property type="molecule type" value="Genomic_DNA"/>
</dbReference>
<dbReference type="EMBL" id="MH790642">
    <property type="protein sequence ID" value="QBH83606.1"/>
    <property type="molecule type" value="Genomic_DNA"/>
</dbReference>
<dbReference type="EMBL" id="MF510267">
    <property type="protein sequence ID" value="ATW63817.1"/>
    <property type="molecule type" value="Genomic_DNA"/>
</dbReference>
<dbReference type="EMBL" id="MH790625">
    <property type="protein sequence ID" value="QBH82044.1"/>
    <property type="molecule type" value="Genomic_DNA"/>
</dbReference>
<dbReference type="Pfam" id="PF04534">
    <property type="entry name" value="Herpes_UL56"/>
    <property type="match status" value="1"/>
</dbReference>
<evidence type="ECO:0000313" key="57">
    <source>
        <dbReference type="EMBL" id="QBH83174.1"/>
    </source>
</evidence>
<evidence type="ECO:0000313" key="4">
    <source>
        <dbReference type="EMBL" id="AWP48403.1"/>
    </source>
</evidence>
<dbReference type="EMBL" id="MF621256">
    <property type="protein sequence ID" value="AWP48567.1"/>
    <property type="molecule type" value="Genomic_DNA"/>
</dbReference>
<dbReference type="EMBL" id="MH790560">
    <property type="protein sequence ID" value="QBH76568.1"/>
    <property type="molecule type" value="Genomic_DNA"/>
</dbReference>
<evidence type="ECO:0000313" key="45">
    <source>
        <dbReference type="EMBL" id="QBH81202.1"/>
    </source>
</evidence>
<dbReference type="EMBL" id="MH790557">
    <property type="protein sequence ID" value="QBH76298.1"/>
    <property type="molecule type" value="Genomic_DNA"/>
</dbReference>
<dbReference type="EMBL" id="MH790621">
    <property type="protein sequence ID" value="QBH81715.1"/>
    <property type="molecule type" value="Genomic_DNA"/>
</dbReference>
<dbReference type="EMBL" id="MH790646">
    <property type="protein sequence ID" value="QBH83982.1"/>
    <property type="molecule type" value="Genomic_DNA"/>
</dbReference>
<evidence type="ECO:0000313" key="29">
    <source>
        <dbReference type="EMBL" id="QBH79074.1"/>
    </source>
</evidence>
<evidence type="ECO:0000313" key="11">
    <source>
        <dbReference type="EMBL" id="QBH75961.1"/>
    </source>
</evidence>
<proteinExistence type="predicted"/>
<evidence type="ECO:0000313" key="59">
    <source>
        <dbReference type="EMBL" id="QBH83346.1"/>
    </source>
</evidence>
<evidence type="ECO:0000313" key="3">
    <source>
        <dbReference type="EMBL" id="ATW63817.1"/>
    </source>
</evidence>
<evidence type="ECO:0000313" key="43">
    <source>
        <dbReference type="EMBL" id="QBH80943.1"/>
    </source>
</evidence>
<evidence type="ECO:0000313" key="73">
    <source>
        <dbReference type="EMBL" id="QBH85996.1"/>
    </source>
</evidence>
<dbReference type="EMBL" id="MH790585">
    <property type="protein sequence ID" value="QBH78652.1"/>
    <property type="molecule type" value="Genomic_DNA"/>
</dbReference>
<dbReference type="EMBL" id="MH790622">
    <property type="protein sequence ID" value="QBH81802.1"/>
    <property type="molecule type" value="Genomic_DNA"/>
</dbReference>
<evidence type="ECO:0000256" key="1">
    <source>
        <dbReference type="SAM" id="MobiDB-lite"/>
    </source>
</evidence>
<dbReference type="EMBL" id="MH790638">
    <property type="protein sequence ID" value="QBH83253.1"/>
    <property type="molecule type" value="Genomic_DNA"/>
</dbReference>
<evidence type="ECO:0000313" key="42">
    <source>
        <dbReference type="EMBL" id="QBH80777.1"/>
    </source>
</evidence>
<evidence type="ECO:0000313" key="39">
    <source>
        <dbReference type="EMBL" id="QBH80518.1"/>
    </source>
</evidence>
<dbReference type="EMBL" id="MH790629">
    <property type="protein sequence ID" value="QBH82396.1"/>
    <property type="molecule type" value="Genomic_DNA"/>
</dbReference>
<evidence type="ECO:0000313" key="19">
    <source>
        <dbReference type="EMBL" id="QBH77239.1"/>
    </source>
</evidence>
<evidence type="ECO:0000313" key="51">
    <source>
        <dbReference type="EMBL" id="QBH81963.1"/>
    </source>
</evidence>
<dbReference type="EMBL" id="MH790610">
    <property type="protein sequence ID" value="QBH80777.1"/>
    <property type="molecule type" value="Genomic_DNA"/>
</dbReference>
<dbReference type="EMBL" id="MH790590">
    <property type="protein sequence ID" value="QBH79074.1"/>
    <property type="molecule type" value="Genomic_DNA"/>
</dbReference>
<evidence type="ECO:0000313" key="54">
    <source>
        <dbReference type="EMBL" id="QBH82396.1"/>
    </source>
</evidence>
<evidence type="ECO:0000313" key="48">
    <source>
        <dbReference type="EMBL" id="QBH81715.1"/>
    </source>
</evidence>
<evidence type="ECO:0000313" key="26">
    <source>
        <dbReference type="EMBL" id="QBH78652.1"/>
    </source>
</evidence>
<dbReference type="EMBL" id="MH790576">
    <property type="protein sequence ID" value="QBH77825.1"/>
    <property type="molecule type" value="Genomic_DNA"/>
</dbReference>
<evidence type="ECO:0000313" key="66">
    <source>
        <dbReference type="EMBL" id="QBH84387.1"/>
    </source>
</evidence>
<evidence type="ECO:0000313" key="67">
    <source>
        <dbReference type="EMBL" id="QBH84754.1"/>
    </source>
</evidence>
<evidence type="ECO:0000313" key="6">
    <source>
        <dbReference type="EMBL" id="AWP48643.1"/>
    </source>
</evidence>
<evidence type="ECO:0000313" key="63">
    <source>
        <dbReference type="EMBL" id="QBH83732.1"/>
    </source>
</evidence>
<evidence type="ECO:0000313" key="38">
    <source>
        <dbReference type="EMBL" id="QBH80441.1"/>
    </source>
</evidence>
<evidence type="ECO:0000313" key="71">
    <source>
        <dbReference type="EMBL" id="QBH85725.1"/>
    </source>
</evidence>
<evidence type="ECO:0000313" key="28">
    <source>
        <dbReference type="EMBL" id="QBH78898.1"/>
    </source>
</evidence>
<dbReference type="EMBL" id="MH790591">
    <property type="protein sequence ID" value="QBH79157.1"/>
    <property type="molecule type" value="Genomic_DNA"/>
</dbReference>
<evidence type="ECO:0000313" key="34">
    <source>
        <dbReference type="EMBL" id="QBH79769.1"/>
    </source>
</evidence>
<evidence type="ECO:0000313" key="40">
    <source>
        <dbReference type="EMBL" id="QBH80614.1"/>
    </source>
</evidence>
<dbReference type="EMBL" id="MH790623">
    <property type="protein sequence ID" value="QBH81881.1"/>
    <property type="molecule type" value="Genomic_DNA"/>
</dbReference>
<evidence type="ECO:0000256" key="2">
    <source>
        <dbReference type="SAM" id="Phobius"/>
    </source>
</evidence>
<sequence>MQASEPRIPTMALGAGHAHACRDDGDDSVIDAPPPYESVAGASAGQFVVIDIDTPTDSPPPYSAGTSPVGLVSPASSGDGEVCERGRSRRAAWRAARRARRRAERRARRRSFGPGGLFVETPLFLPETMIGAHPGVGGDLPSGLPTYAEATSDRPPTYAMVMAACPTEPPGGSVGPADQPRVQSSRTWRPPLVNSRELYRAQRAARCASSSDTPQAPGWCGGTCRHAVFGVVAVVVVIILAFLWR</sequence>
<evidence type="ECO:0000313" key="37">
    <source>
        <dbReference type="EMBL" id="QBH80275.1"/>
    </source>
</evidence>
<evidence type="ECO:0000313" key="18">
    <source>
        <dbReference type="EMBL" id="QBH77063.1"/>
    </source>
</evidence>
<dbReference type="EMBL" id="MH790617">
    <property type="protein sequence ID" value="QBH81359.1"/>
    <property type="molecule type" value="Genomic_DNA"/>
</dbReference>
<evidence type="ECO:0000313" key="13">
    <source>
        <dbReference type="EMBL" id="QBH76298.1"/>
    </source>
</evidence>
<name>A0A2H4PJV3_HHV2</name>
<evidence type="ECO:0000313" key="35">
    <source>
        <dbReference type="EMBL" id="QBH79962.1"/>
    </source>
</evidence>
<feature type="region of interest" description="Disordered" evidence="1">
    <location>
        <begin position="1"/>
        <end position="25"/>
    </location>
</feature>
<dbReference type="EMBL" id="MH790641">
    <property type="protein sequence ID" value="QBH83526.1"/>
    <property type="molecule type" value="Genomic_DNA"/>
</dbReference>